<organism evidence="1 2">
    <name type="scientific">Vibrio owensii CAIM 1854 = LMG 25443</name>
    <dbReference type="NCBI Taxonomy" id="1229493"/>
    <lineage>
        <taxon>Bacteria</taxon>
        <taxon>Pseudomonadati</taxon>
        <taxon>Pseudomonadota</taxon>
        <taxon>Gammaproteobacteria</taxon>
        <taxon>Vibrionales</taxon>
        <taxon>Vibrionaceae</taxon>
        <taxon>Vibrio</taxon>
    </lineage>
</organism>
<dbReference type="AlphaFoldDB" id="A0A0C1WAM4"/>
<dbReference type="Proteomes" id="UP000031586">
    <property type="component" value="Unassembled WGS sequence"/>
</dbReference>
<sequence length="74" mass="8146">MPQTITPISLITPEMADKLLEGEANVEIKPTGEVQSEDTVPMNSIGLFVEDKLIASSWTYTGCADELLYIMNEL</sequence>
<evidence type="ECO:0000313" key="2">
    <source>
        <dbReference type="Proteomes" id="UP000031586"/>
    </source>
</evidence>
<dbReference type="PATRIC" id="fig|1229493.5.peg.1198"/>
<proteinExistence type="predicted"/>
<comment type="caution">
    <text evidence="1">The sequence shown here is derived from an EMBL/GenBank/DDBJ whole genome shotgun (WGS) entry which is preliminary data.</text>
</comment>
<dbReference type="EMBL" id="JPRD01000015">
    <property type="protein sequence ID" value="KIF53352.1"/>
    <property type="molecule type" value="Genomic_DNA"/>
</dbReference>
<evidence type="ECO:0000313" key="1">
    <source>
        <dbReference type="EMBL" id="KIF53352.1"/>
    </source>
</evidence>
<protein>
    <submittedName>
        <fullName evidence="1">Uncharacterized protein</fullName>
    </submittedName>
</protein>
<gene>
    <name evidence="1" type="ORF">H735_10540</name>
</gene>
<accession>A0A0C1WAM4</accession>
<reference evidence="1 2" key="1">
    <citation type="submission" date="2014-07" db="EMBL/GenBank/DDBJ databases">
        <title>Unique and conserved regions in Vibrio harveyi and related species in comparison with the shrimp pathogen Vibrio harveyi CAIM 1792.</title>
        <authorList>
            <person name="Espinoza-Valles I."/>
            <person name="Vora G."/>
            <person name="Leekitcharoenphon P."/>
            <person name="Ussery D."/>
            <person name="Hoj L."/>
            <person name="Gomez-Gil B."/>
        </authorList>
    </citation>
    <scope>NUCLEOTIDE SEQUENCE [LARGE SCALE GENOMIC DNA]</scope>
    <source>
        <strain evidence="2">CAIM 1854 / LMG 25443</strain>
    </source>
</reference>
<dbReference type="RefSeq" id="WP_020194550.1">
    <property type="nucleotide sequence ID" value="NZ_BAOH01000005.1"/>
</dbReference>
<name>A0A0C1WAM4_9VIBR</name>